<dbReference type="EMBL" id="NBIV01000301">
    <property type="protein sequence ID" value="PXF40389.1"/>
    <property type="molecule type" value="Genomic_DNA"/>
</dbReference>
<dbReference type="Proteomes" id="UP000247409">
    <property type="component" value="Unassembled WGS sequence"/>
</dbReference>
<reference evidence="2 3" key="1">
    <citation type="journal article" date="2018" name="Mol. Biol. Evol.">
        <title>Analysis of the draft genome of the red seaweed Gracilariopsis chorda provides insights into genome size evolution in Rhodophyta.</title>
        <authorList>
            <person name="Lee J."/>
            <person name="Yang E.C."/>
            <person name="Graf L."/>
            <person name="Yang J.H."/>
            <person name="Qiu H."/>
            <person name="Zel Zion U."/>
            <person name="Chan C.X."/>
            <person name="Stephens T.G."/>
            <person name="Weber A.P.M."/>
            <person name="Boo G.H."/>
            <person name="Boo S.M."/>
            <person name="Kim K.M."/>
            <person name="Shin Y."/>
            <person name="Jung M."/>
            <person name="Lee S.J."/>
            <person name="Yim H.S."/>
            <person name="Lee J.H."/>
            <person name="Bhattacharya D."/>
            <person name="Yoon H.S."/>
        </authorList>
    </citation>
    <scope>NUCLEOTIDE SEQUENCE [LARGE SCALE GENOMIC DNA]</scope>
    <source>
        <strain evidence="2 3">SKKU-2015</strain>
        <tissue evidence="2">Whole body</tissue>
    </source>
</reference>
<accession>A0A2V3IE69</accession>
<evidence type="ECO:0000256" key="1">
    <source>
        <dbReference type="SAM" id="SignalP"/>
    </source>
</evidence>
<keyword evidence="3" id="KW-1185">Reference proteome</keyword>
<feature type="chain" id="PRO_5016004529" evidence="1">
    <location>
        <begin position="19"/>
        <end position="106"/>
    </location>
</feature>
<comment type="caution">
    <text evidence="2">The sequence shown here is derived from an EMBL/GenBank/DDBJ whole genome shotgun (WGS) entry which is preliminary data.</text>
</comment>
<proteinExistence type="predicted"/>
<organism evidence="2 3">
    <name type="scientific">Gracilariopsis chorda</name>
    <dbReference type="NCBI Taxonomy" id="448386"/>
    <lineage>
        <taxon>Eukaryota</taxon>
        <taxon>Rhodophyta</taxon>
        <taxon>Florideophyceae</taxon>
        <taxon>Rhodymeniophycidae</taxon>
        <taxon>Gracilariales</taxon>
        <taxon>Gracilariaceae</taxon>
        <taxon>Gracilariopsis</taxon>
    </lineage>
</organism>
<evidence type="ECO:0000313" key="3">
    <source>
        <dbReference type="Proteomes" id="UP000247409"/>
    </source>
</evidence>
<name>A0A2V3IE69_9FLOR</name>
<keyword evidence="1" id="KW-0732">Signal</keyword>
<sequence>MRFITLIFFALLSSVALSAPPRKATHTAAAVKLDTTVEALATELTAAEDLVPVEHSYHKGYRPYKPKFYKKPYKKFPKYRYPKKKFYKFPKYKYPRKKHYFHKRHH</sequence>
<evidence type="ECO:0000313" key="2">
    <source>
        <dbReference type="EMBL" id="PXF40389.1"/>
    </source>
</evidence>
<protein>
    <submittedName>
        <fullName evidence="2">Uncharacterized protein</fullName>
    </submittedName>
</protein>
<feature type="signal peptide" evidence="1">
    <location>
        <begin position="1"/>
        <end position="18"/>
    </location>
</feature>
<dbReference type="AlphaFoldDB" id="A0A2V3IE69"/>
<gene>
    <name evidence="2" type="ORF">BWQ96_09896</name>
</gene>